<dbReference type="SMR" id="A2DHS4"/>
<gene>
    <name evidence="2" type="ORF">TVAG_366300</name>
</gene>
<dbReference type="RefSeq" id="XP_001581108.1">
    <property type="nucleotide sequence ID" value="XM_001581058.1"/>
</dbReference>
<dbReference type="PANTHER" id="PTHR12790">
    <property type="entry name" value="TRANSCRIPTION INITIATION FACTOR IA RRN3"/>
    <property type="match status" value="1"/>
</dbReference>
<dbReference type="InParanoid" id="A2DHS4"/>
<dbReference type="KEGG" id="tva:5465656"/>
<accession>A2DHS4</accession>
<evidence type="ECO:0000313" key="3">
    <source>
        <dbReference type="Proteomes" id="UP000001542"/>
    </source>
</evidence>
<reference evidence="2" key="1">
    <citation type="submission" date="2006-10" db="EMBL/GenBank/DDBJ databases">
        <authorList>
            <person name="Amadeo P."/>
            <person name="Zhao Q."/>
            <person name="Wortman J."/>
            <person name="Fraser-Liggett C."/>
            <person name="Carlton J."/>
        </authorList>
    </citation>
    <scope>NUCLEOTIDE SEQUENCE</scope>
    <source>
        <strain evidence="2">G3</strain>
    </source>
</reference>
<keyword evidence="3" id="KW-1185">Reference proteome</keyword>
<reference evidence="2" key="2">
    <citation type="journal article" date="2007" name="Science">
        <title>Draft genome sequence of the sexually transmitted pathogen Trichomonas vaginalis.</title>
        <authorList>
            <person name="Carlton J.M."/>
            <person name="Hirt R.P."/>
            <person name="Silva J.C."/>
            <person name="Delcher A.L."/>
            <person name="Schatz M."/>
            <person name="Zhao Q."/>
            <person name="Wortman J.R."/>
            <person name="Bidwell S.L."/>
            <person name="Alsmark U.C.M."/>
            <person name="Besteiro S."/>
            <person name="Sicheritz-Ponten T."/>
            <person name="Noel C.J."/>
            <person name="Dacks J.B."/>
            <person name="Foster P.G."/>
            <person name="Simillion C."/>
            <person name="Van de Peer Y."/>
            <person name="Miranda-Saavedra D."/>
            <person name="Barton G.J."/>
            <person name="Westrop G.D."/>
            <person name="Mueller S."/>
            <person name="Dessi D."/>
            <person name="Fiori P.L."/>
            <person name="Ren Q."/>
            <person name="Paulsen I."/>
            <person name="Zhang H."/>
            <person name="Bastida-Corcuera F.D."/>
            <person name="Simoes-Barbosa A."/>
            <person name="Brown M.T."/>
            <person name="Hayes R.D."/>
            <person name="Mukherjee M."/>
            <person name="Okumura C.Y."/>
            <person name="Schneider R."/>
            <person name="Smith A.J."/>
            <person name="Vanacova S."/>
            <person name="Villalvazo M."/>
            <person name="Haas B.J."/>
            <person name="Pertea M."/>
            <person name="Feldblyum T.V."/>
            <person name="Utterback T.R."/>
            <person name="Shu C.L."/>
            <person name="Osoegawa K."/>
            <person name="de Jong P.J."/>
            <person name="Hrdy I."/>
            <person name="Horvathova L."/>
            <person name="Zubacova Z."/>
            <person name="Dolezal P."/>
            <person name="Malik S.B."/>
            <person name="Logsdon J.M. Jr."/>
            <person name="Henze K."/>
            <person name="Gupta A."/>
            <person name="Wang C.C."/>
            <person name="Dunne R.L."/>
            <person name="Upcroft J.A."/>
            <person name="Upcroft P."/>
            <person name="White O."/>
            <person name="Salzberg S.L."/>
            <person name="Tang P."/>
            <person name="Chiu C.-H."/>
            <person name="Lee Y.-S."/>
            <person name="Embley T.M."/>
            <person name="Coombs G.H."/>
            <person name="Mottram J.C."/>
            <person name="Tachezy J."/>
            <person name="Fraser-Liggett C.M."/>
            <person name="Johnson P.J."/>
        </authorList>
    </citation>
    <scope>NUCLEOTIDE SEQUENCE [LARGE SCALE GENOMIC DNA]</scope>
    <source>
        <strain evidence="2">G3</strain>
    </source>
</reference>
<dbReference type="PANTHER" id="PTHR12790:SF0">
    <property type="entry name" value="RNA POLYMERASE I-SPECIFIC TRANSCRIPTION INITIATION FACTOR RRN3-RELATED"/>
    <property type="match status" value="1"/>
</dbReference>
<name>A2DHS4_TRIV3</name>
<evidence type="ECO:0000313" key="2">
    <source>
        <dbReference type="EMBL" id="EAY20122.1"/>
    </source>
</evidence>
<dbReference type="InterPro" id="IPR007991">
    <property type="entry name" value="RNA_pol_I_trans_ini_fac_RRN3"/>
</dbReference>
<dbReference type="Pfam" id="PF05327">
    <property type="entry name" value="RRN3"/>
    <property type="match status" value="1"/>
</dbReference>
<dbReference type="GO" id="GO:0005634">
    <property type="term" value="C:nucleus"/>
    <property type="evidence" value="ECO:0000318"/>
    <property type="project" value="GO_Central"/>
</dbReference>
<dbReference type="FunCoup" id="A2DHS4">
    <property type="interactions" value="462"/>
</dbReference>
<dbReference type="VEuPathDB" id="TrichDB:TVAG_366300"/>
<dbReference type="GO" id="GO:0001042">
    <property type="term" value="F:RNA polymerase I core binding"/>
    <property type="evidence" value="ECO:0000318"/>
    <property type="project" value="GO_Central"/>
</dbReference>
<dbReference type="OrthoDB" id="26970at2759"/>
<dbReference type="Proteomes" id="UP000001542">
    <property type="component" value="Unassembled WGS sequence"/>
</dbReference>
<dbReference type="GO" id="GO:0001181">
    <property type="term" value="F:RNA polymerase I general transcription initiation factor activity"/>
    <property type="evidence" value="ECO:0000318"/>
    <property type="project" value="GO_Central"/>
</dbReference>
<sequence length="479" mass="54340">MKGSVLQRLLTKQKQEKFGTAVNNDKWDELVPNILSGVSKFEDVIVPIQERGKVLNLFQYITTLEPNQPNLGLLTRILAIIPPENLQEAAGYLREMALTFAAISAPIIDLIVRSFLTQNELYFADVINNLIDASQSFTPLTSASITKYFPQTTFEGDQQINFLKSTLHVCQHSYDVTLKVLSRVFQHIVGLDCELMIMGNKDSNAIEIDEDVAALLTPQIIYVLDFVENSPQTIFTLLLQLFDIYLLDLPSSSAVQYIFFIASSFSSQNYQNFVGFLLAKLFDENVNKRTRGNAAFYASTLIARAKYIDDQFASFVLDYVSNFAECYLEHIKTTSPQFMTRNIQTHAVYYYALQCFAYIYCWRHSGFEKMEIDVESRWKINLLFNNELDAMTAIDPNTAEMFSSLGNIEYEPDSSVIERISVWFPYDPCPLDEVSERVSSIYMQWGEVAEPADVDAALELSLNRICASRGISLGDILGQ</sequence>
<dbReference type="VEuPathDB" id="TrichDB:TVAGG3_0303420"/>
<organism evidence="2 3">
    <name type="scientific">Trichomonas vaginalis (strain ATCC PRA-98 / G3)</name>
    <dbReference type="NCBI Taxonomy" id="412133"/>
    <lineage>
        <taxon>Eukaryota</taxon>
        <taxon>Metamonada</taxon>
        <taxon>Parabasalia</taxon>
        <taxon>Trichomonadida</taxon>
        <taxon>Trichomonadidae</taxon>
        <taxon>Trichomonas</taxon>
    </lineage>
</organism>
<dbReference type="EMBL" id="DS113201">
    <property type="protein sequence ID" value="EAY20122.1"/>
    <property type="molecule type" value="Genomic_DNA"/>
</dbReference>
<dbReference type="GO" id="GO:0006361">
    <property type="term" value="P:transcription initiation at RNA polymerase I promoter"/>
    <property type="evidence" value="ECO:0000318"/>
    <property type="project" value="GO_Central"/>
</dbReference>
<dbReference type="STRING" id="5722.A2DHS4"/>
<proteinExistence type="inferred from homology"/>
<protein>
    <recommendedName>
        <fullName evidence="4">RNA polymerase I specific transcription initiation factor RRN3 family protein</fullName>
    </recommendedName>
</protein>
<dbReference type="eggNOG" id="KOG2434">
    <property type="taxonomic scope" value="Eukaryota"/>
</dbReference>
<dbReference type="AlphaFoldDB" id="A2DHS4"/>
<evidence type="ECO:0000256" key="1">
    <source>
        <dbReference type="ARBA" id="ARBA00010098"/>
    </source>
</evidence>
<evidence type="ECO:0008006" key="4">
    <source>
        <dbReference type="Google" id="ProtNLM"/>
    </source>
</evidence>
<comment type="similarity">
    <text evidence="1">Belongs to the RRN3 family.</text>
</comment>